<evidence type="ECO:0000313" key="3">
    <source>
        <dbReference type="EMBL" id="TID18275.1"/>
    </source>
</evidence>
<feature type="chain" id="PRO_5021470241" evidence="2">
    <location>
        <begin position="19"/>
        <end position="115"/>
    </location>
</feature>
<accession>A0A4Z1P2V3</accession>
<dbReference type="EMBL" id="SNSC02000014">
    <property type="protein sequence ID" value="TID18275.1"/>
    <property type="molecule type" value="Genomic_DNA"/>
</dbReference>
<protein>
    <submittedName>
        <fullName evidence="3">Uncharacterized protein</fullName>
    </submittedName>
</protein>
<name>A0A4Z1P2V3_9PEZI</name>
<evidence type="ECO:0000256" key="2">
    <source>
        <dbReference type="SAM" id="SignalP"/>
    </source>
</evidence>
<evidence type="ECO:0000256" key="1">
    <source>
        <dbReference type="SAM" id="MobiDB-lite"/>
    </source>
</evidence>
<dbReference type="Proteomes" id="UP000298493">
    <property type="component" value="Unassembled WGS sequence"/>
</dbReference>
<comment type="caution">
    <text evidence="3">The sequence shown here is derived from an EMBL/GenBank/DDBJ whole genome shotgun (WGS) entry which is preliminary data.</text>
</comment>
<feature type="region of interest" description="Disordered" evidence="1">
    <location>
        <begin position="25"/>
        <end position="45"/>
    </location>
</feature>
<evidence type="ECO:0000313" key="4">
    <source>
        <dbReference type="Proteomes" id="UP000298493"/>
    </source>
</evidence>
<proteinExistence type="predicted"/>
<organism evidence="3 4">
    <name type="scientific">Venturia nashicola</name>
    <dbReference type="NCBI Taxonomy" id="86259"/>
    <lineage>
        <taxon>Eukaryota</taxon>
        <taxon>Fungi</taxon>
        <taxon>Dikarya</taxon>
        <taxon>Ascomycota</taxon>
        <taxon>Pezizomycotina</taxon>
        <taxon>Dothideomycetes</taxon>
        <taxon>Pleosporomycetidae</taxon>
        <taxon>Venturiales</taxon>
        <taxon>Venturiaceae</taxon>
        <taxon>Venturia</taxon>
    </lineage>
</organism>
<feature type="signal peptide" evidence="2">
    <location>
        <begin position="1"/>
        <end position="18"/>
    </location>
</feature>
<dbReference type="AlphaFoldDB" id="A0A4Z1P2V3"/>
<gene>
    <name evidence="3" type="ORF">E6O75_ATG06351</name>
</gene>
<keyword evidence="4" id="KW-1185">Reference proteome</keyword>
<reference evidence="3 4" key="1">
    <citation type="submission" date="2019-04" db="EMBL/GenBank/DDBJ databases">
        <title>High contiguity whole genome sequence and gene annotation resource for two Venturia nashicola isolates.</title>
        <authorList>
            <person name="Prokchorchik M."/>
            <person name="Won K."/>
            <person name="Lee Y."/>
            <person name="Choi E.D."/>
            <person name="Segonzac C."/>
            <person name="Sohn K.H."/>
        </authorList>
    </citation>
    <scope>NUCLEOTIDE SEQUENCE [LARGE SCALE GENOMIC DNA]</scope>
    <source>
        <strain evidence="3 4">PRI2</strain>
    </source>
</reference>
<keyword evidence="2" id="KW-0732">Signal</keyword>
<sequence length="115" mass="12893">MKFTTVFLALFLAAGTIAEDTAPTKVERSLPPTKVNRNLKPKRSGRPEATVWSNLIAILRFFGRVITAEENYRDQVTAIRIAMFISQNSLGTGCARGVEFDDWALIRVMKEIDSM</sequence>